<keyword evidence="19" id="KW-1185">Reference proteome</keyword>
<protein>
    <submittedName>
        <fullName evidence="18">Polysaccharide biosynthesis/export family protein</fullName>
    </submittedName>
</protein>
<keyword evidence="12" id="KW-0564">Palmitate</keyword>
<evidence type="ECO:0000256" key="5">
    <source>
        <dbReference type="ARBA" id="ARBA00022597"/>
    </source>
</evidence>
<dbReference type="Pfam" id="PF02563">
    <property type="entry name" value="Poly_export"/>
    <property type="match status" value="1"/>
</dbReference>
<dbReference type="Pfam" id="PF22461">
    <property type="entry name" value="SLBB_2"/>
    <property type="match status" value="1"/>
</dbReference>
<evidence type="ECO:0000256" key="6">
    <source>
        <dbReference type="ARBA" id="ARBA00022692"/>
    </source>
</evidence>
<evidence type="ECO:0000256" key="8">
    <source>
        <dbReference type="ARBA" id="ARBA00023047"/>
    </source>
</evidence>
<keyword evidence="3" id="KW-0813">Transport</keyword>
<evidence type="ECO:0000313" key="19">
    <source>
        <dbReference type="Proteomes" id="UP000593892"/>
    </source>
</evidence>
<evidence type="ECO:0000256" key="11">
    <source>
        <dbReference type="ARBA" id="ARBA00023136"/>
    </source>
</evidence>
<dbReference type="EMBL" id="CP063849">
    <property type="protein sequence ID" value="QOY86261.1"/>
    <property type="molecule type" value="Genomic_DNA"/>
</dbReference>
<evidence type="ECO:0000256" key="1">
    <source>
        <dbReference type="ARBA" id="ARBA00004571"/>
    </source>
</evidence>
<evidence type="ECO:0000259" key="15">
    <source>
        <dbReference type="Pfam" id="PF02563"/>
    </source>
</evidence>
<dbReference type="InterPro" id="IPR054765">
    <property type="entry name" value="SLBB_dom"/>
</dbReference>
<evidence type="ECO:0000259" key="17">
    <source>
        <dbReference type="Pfam" id="PF22461"/>
    </source>
</evidence>
<evidence type="ECO:0000256" key="4">
    <source>
        <dbReference type="ARBA" id="ARBA00022452"/>
    </source>
</evidence>
<dbReference type="GO" id="GO:0015159">
    <property type="term" value="F:polysaccharide transmembrane transporter activity"/>
    <property type="evidence" value="ECO:0007669"/>
    <property type="project" value="InterPro"/>
</dbReference>
<dbReference type="GO" id="GO:0006811">
    <property type="term" value="P:monoatomic ion transport"/>
    <property type="evidence" value="ECO:0007669"/>
    <property type="project" value="UniProtKB-KW"/>
</dbReference>
<keyword evidence="9" id="KW-0406">Ion transport</keyword>
<dbReference type="PANTHER" id="PTHR33619">
    <property type="entry name" value="POLYSACCHARIDE EXPORT PROTEIN GFCE-RELATED"/>
    <property type="match status" value="1"/>
</dbReference>
<evidence type="ECO:0000256" key="9">
    <source>
        <dbReference type="ARBA" id="ARBA00023065"/>
    </source>
</evidence>
<dbReference type="Gene3D" id="3.10.560.10">
    <property type="entry name" value="Outer membrane lipoprotein wza domain like"/>
    <property type="match status" value="2"/>
</dbReference>
<feature type="domain" description="Soluble ligand binding" evidence="16">
    <location>
        <begin position="103"/>
        <end position="148"/>
    </location>
</feature>
<keyword evidence="5" id="KW-0762">Sugar transport</keyword>
<keyword evidence="14" id="KW-0449">Lipoprotein</keyword>
<sequence>MTRAFLLVLMAATLPGQESGARSTYVLGPGDQIVVRVLDLEEIGKDPYQIDIRGNVNLPMAGRVRASGRTLEEFEAAIGERLMPYLKKPEVTVSVLEMRSQPVSVLGSVKNPGVFQVQGQKTLLEMVSLAGGLNPDAGYAIRIARQKAWGEIPVEGARFDESGQFYVAEVGVRDIMEARSPAQNIQVKPNDVITVPKGQVVYVMGAVKKSGGFVLGEREKTTVLQALSMAEGVDNYANNREAKILRRTANPEIRAEITVNLAEILKGTNKDVPMQSDDILYVPVSGSKKAMARTLDAMISMGTGVVIYGRR</sequence>
<feature type="domain" description="Polysaccharide export protein N-terminal" evidence="15">
    <location>
        <begin position="21"/>
        <end position="95"/>
    </location>
</feature>
<evidence type="ECO:0000256" key="3">
    <source>
        <dbReference type="ARBA" id="ARBA00022448"/>
    </source>
</evidence>
<dbReference type="AlphaFoldDB" id="A0A7S7NMA6"/>
<evidence type="ECO:0000256" key="13">
    <source>
        <dbReference type="ARBA" id="ARBA00023237"/>
    </source>
</evidence>
<dbReference type="Proteomes" id="UP000593892">
    <property type="component" value="Chromosome"/>
</dbReference>
<evidence type="ECO:0000256" key="12">
    <source>
        <dbReference type="ARBA" id="ARBA00023139"/>
    </source>
</evidence>
<dbReference type="InterPro" id="IPR019554">
    <property type="entry name" value="Soluble_ligand-bd"/>
</dbReference>
<dbReference type="PANTHER" id="PTHR33619:SF3">
    <property type="entry name" value="POLYSACCHARIDE EXPORT PROTEIN GFCE-RELATED"/>
    <property type="match status" value="1"/>
</dbReference>
<proteinExistence type="inferred from homology"/>
<dbReference type="GO" id="GO:0046930">
    <property type="term" value="C:pore complex"/>
    <property type="evidence" value="ECO:0007669"/>
    <property type="project" value="UniProtKB-KW"/>
</dbReference>
<keyword evidence="13" id="KW-0998">Cell outer membrane</keyword>
<dbReference type="InterPro" id="IPR003715">
    <property type="entry name" value="Poly_export_N"/>
</dbReference>
<evidence type="ECO:0000259" key="16">
    <source>
        <dbReference type="Pfam" id="PF10531"/>
    </source>
</evidence>
<keyword evidence="10" id="KW-0626">Porin</keyword>
<comment type="subcellular location">
    <subcellularLocation>
        <location evidence="1">Cell outer membrane</location>
        <topology evidence="1">Multi-pass membrane protein</topology>
    </subcellularLocation>
</comment>
<evidence type="ECO:0000256" key="14">
    <source>
        <dbReference type="ARBA" id="ARBA00023288"/>
    </source>
</evidence>
<keyword evidence="6" id="KW-0812">Transmembrane</keyword>
<evidence type="ECO:0000313" key="18">
    <source>
        <dbReference type="EMBL" id="QOY86261.1"/>
    </source>
</evidence>
<dbReference type="KEGG" id="pfer:IRI77_26090"/>
<organism evidence="18 19">
    <name type="scientific">Paludibaculum fermentans</name>
    <dbReference type="NCBI Taxonomy" id="1473598"/>
    <lineage>
        <taxon>Bacteria</taxon>
        <taxon>Pseudomonadati</taxon>
        <taxon>Acidobacteriota</taxon>
        <taxon>Terriglobia</taxon>
        <taxon>Bryobacterales</taxon>
        <taxon>Bryobacteraceae</taxon>
        <taxon>Paludibaculum</taxon>
    </lineage>
</organism>
<comment type="similarity">
    <text evidence="2">Belongs to the BexD/CtrA/VexA family.</text>
</comment>
<accession>A0A7S7NMA6</accession>
<keyword evidence="11" id="KW-0472">Membrane</keyword>
<evidence type="ECO:0000256" key="7">
    <source>
        <dbReference type="ARBA" id="ARBA00022729"/>
    </source>
</evidence>
<feature type="domain" description="SLBB" evidence="17">
    <location>
        <begin position="199"/>
        <end position="282"/>
    </location>
</feature>
<reference evidence="18 19" key="1">
    <citation type="submission" date="2020-10" db="EMBL/GenBank/DDBJ databases">
        <title>Complete genome sequence of Paludibaculum fermentans P105T, a facultatively anaerobic acidobacterium capable of dissimilatory Fe(III) reduction.</title>
        <authorList>
            <person name="Dedysh S.N."/>
            <person name="Beletsky A.V."/>
            <person name="Kulichevskaya I.S."/>
            <person name="Mardanov A.V."/>
            <person name="Ravin N.V."/>
        </authorList>
    </citation>
    <scope>NUCLEOTIDE SEQUENCE [LARGE SCALE GENOMIC DNA]</scope>
    <source>
        <strain evidence="18 19">P105</strain>
    </source>
</reference>
<dbReference type="GO" id="GO:0015288">
    <property type="term" value="F:porin activity"/>
    <property type="evidence" value="ECO:0007669"/>
    <property type="project" value="UniProtKB-KW"/>
</dbReference>
<keyword evidence="8" id="KW-0625">Polysaccharide transport</keyword>
<dbReference type="GO" id="GO:0009279">
    <property type="term" value="C:cell outer membrane"/>
    <property type="evidence" value="ECO:0007669"/>
    <property type="project" value="UniProtKB-SubCell"/>
</dbReference>
<keyword evidence="7" id="KW-0732">Signal</keyword>
<evidence type="ECO:0000256" key="10">
    <source>
        <dbReference type="ARBA" id="ARBA00023114"/>
    </source>
</evidence>
<gene>
    <name evidence="18" type="ORF">IRI77_26090</name>
</gene>
<dbReference type="Pfam" id="PF10531">
    <property type="entry name" value="SLBB"/>
    <property type="match status" value="1"/>
</dbReference>
<name>A0A7S7NMA6_PALFE</name>
<evidence type="ECO:0000256" key="2">
    <source>
        <dbReference type="ARBA" id="ARBA00009450"/>
    </source>
</evidence>
<dbReference type="RefSeq" id="WP_194447930.1">
    <property type="nucleotide sequence ID" value="NZ_CP063849.1"/>
</dbReference>
<keyword evidence="4" id="KW-1134">Transmembrane beta strand</keyword>
<dbReference type="InterPro" id="IPR049712">
    <property type="entry name" value="Poly_export"/>
</dbReference>